<dbReference type="HAMAP" id="MF_00437">
    <property type="entry name" value="Ycf4"/>
    <property type="match status" value="1"/>
</dbReference>
<keyword evidence="6 9" id="KW-0812">Transmembrane</keyword>
<sequence length="183" mass="20867">MTIQTTLVRHDLILGSRRFSNYFWLIISFLGGIGFFSIGVASYFRSQILPFGNIDSIQFIPQGIVMTFYGVIGILLGLFLLVNITFNVGGGYNKFDRNTGSIEIFRLGFPAQNREIYLAYSFKEIRSIKLRIQEGLNPRREIYLCTKDQREIPLTRVGEPLLLSSIEEEAVDLSLFLNVPLED</sequence>
<evidence type="ECO:0000256" key="5">
    <source>
        <dbReference type="ARBA" id="ARBA00022531"/>
    </source>
</evidence>
<keyword evidence="5 9" id="KW-0602">Photosynthesis</keyword>
<keyword evidence="10" id="KW-0934">Plastid</keyword>
<evidence type="ECO:0000256" key="3">
    <source>
        <dbReference type="ARBA" id="ARBA00008198"/>
    </source>
</evidence>
<dbReference type="AlphaFoldDB" id="A0A222AHB8"/>
<feature type="transmembrane region" description="Helical" evidence="9">
    <location>
        <begin position="21"/>
        <end position="44"/>
    </location>
</feature>
<evidence type="ECO:0000256" key="9">
    <source>
        <dbReference type="HAMAP-Rule" id="MF_00437"/>
    </source>
</evidence>
<evidence type="ECO:0000256" key="1">
    <source>
        <dbReference type="ARBA" id="ARBA00002862"/>
    </source>
</evidence>
<comment type="subcellular location">
    <subcellularLocation>
        <location evidence="9">Cellular thylakoid membrane</location>
        <topology evidence="9">Multi-pass membrane protein</topology>
    </subcellularLocation>
    <subcellularLocation>
        <location evidence="2">Membrane</location>
        <topology evidence="2">Multi-pass membrane protein</topology>
    </subcellularLocation>
</comment>
<accession>A0A222AHB8</accession>
<dbReference type="Pfam" id="PF02392">
    <property type="entry name" value="Ycf4"/>
    <property type="match status" value="1"/>
</dbReference>
<organism evidence="10">
    <name type="scientific">Cryptomonas curvata</name>
    <dbReference type="NCBI Taxonomy" id="233186"/>
    <lineage>
        <taxon>Eukaryota</taxon>
        <taxon>Cryptophyceae</taxon>
        <taxon>Cryptomonadales</taxon>
        <taxon>Cryptomonadaceae</taxon>
        <taxon>Cryptomonas</taxon>
    </lineage>
</organism>
<evidence type="ECO:0000256" key="7">
    <source>
        <dbReference type="ARBA" id="ARBA00022989"/>
    </source>
</evidence>
<geneLocation type="plastid" evidence="10"/>
<comment type="similarity">
    <text evidence="3 9">Belongs to the Ycf4 family.</text>
</comment>
<evidence type="ECO:0000256" key="4">
    <source>
        <dbReference type="ARBA" id="ARBA00015395"/>
    </source>
</evidence>
<keyword evidence="9" id="KW-0793">Thylakoid</keyword>
<keyword evidence="8 9" id="KW-0472">Membrane</keyword>
<comment type="function">
    <text evidence="1 9">Seems to be required for the assembly of the photosystem I complex.</text>
</comment>
<proteinExistence type="inferred from homology"/>
<feature type="transmembrane region" description="Helical" evidence="9">
    <location>
        <begin position="64"/>
        <end position="86"/>
    </location>
</feature>
<protein>
    <recommendedName>
        <fullName evidence="4 9">Photosystem I assembly protein Ycf4</fullName>
    </recommendedName>
</protein>
<dbReference type="RefSeq" id="YP_009420277.1">
    <property type="nucleotide sequence ID" value="NC_035720.1"/>
</dbReference>
<keyword evidence="7 9" id="KW-1133">Transmembrane helix</keyword>
<dbReference type="InterPro" id="IPR003359">
    <property type="entry name" value="PSI_Ycf4_assembly"/>
</dbReference>
<reference evidence="10" key="1">
    <citation type="journal article" date="2017" name="Genome Biol. Evol.">
        <title>Evolutionary Dynamics of Cryptophyte Plastid Genomes.</title>
        <authorList>
            <person name="Kim J.I."/>
            <person name="Moore C.E."/>
            <person name="Archibald J.M."/>
            <person name="Bhattacharya D."/>
            <person name="Yi G."/>
            <person name="Yoon H.S."/>
            <person name="Shin W."/>
        </authorList>
    </citation>
    <scope>NUCLEOTIDE SEQUENCE</scope>
    <source>
        <strain evidence="10">CNUKR</strain>
    </source>
</reference>
<dbReference type="GeneID" id="33910043"/>
<dbReference type="GO" id="GO:0009522">
    <property type="term" value="C:photosystem I"/>
    <property type="evidence" value="ECO:0007669"/>
    <property type="project" value="InterPro"/>
</dbReference>
<name>A0A222AHB8_9CRYP</name>
<evidence type="ECO:0000256" key="6">
    <source>
        <dbReference type="ARBA" id="ARBA00022692"/>
    </source>
</evidence>
<evidence type="ECO:0000313" key="10">
    <source>
        <dbReference type="EMBL" id="ASO75765.1"/>
    </source>
</evidence>
<evidence type="ECO:0000256" key="2">
    <source>
        <dbReference type="ARBA" id="ARBA00004141"/>
    </source>
</evidence>
<dbReference type="GO" id="GO:0042651">
    <property type="term" value="C:thylakoid membrane"/>
    <property type="evidence" value="ECO:0007669"/>
    <property type="project" value="UniProtKB-UniRule"/>
</dbReference>
<dbReference type="EMBL" id="KY856939">
    <property type="protein sequence ID" value="ASO75765.1"/>
    <property type="molecule type" value="Genomic_DNA"/>
</dbReference>
<dbReference type="GO" id="GO:0015979">
    <property type="term" value="P:photosynthesis"/>
    <property type="evidence" value="ECO:0007669"/>
    <property type="project" value="UniProtKB-UniRule"/>
</dbReference>
<evidence type="ECO:0000256" key="8">
    <source>
        <dbReference type="ARBA" id="ARBA00023136"/>
    </source>
</evidence>
<gene>
    <name evidence="9 10" type="primary">ycf4</name>
</gene>